<dbReference type="CDD" id="cd06223">
    <property type="entry name" value="PRTases_typeI"/>
    <property type="match status" value="1"/>
</dbReference>
<proteinExistence type="inferred from homology"/>
<dbReference type="EMBL" id="DVMH01000034">
    <property type="protein sequence ID" value="HIU10951.1"/>
    <property type="molecule type" value="Genomic_DNA"/>
</dbReference>
<dbReference type="GO" id="GO:0032264">
    <property type="term" value="P:IMP salvage"/>
    <property type="evidence" value="ECO:0007669"/>
    <property type="project" value="TreeGrafter"/>
</dbReference>
<organism evidence="18 19">
    <name type="scientific">Candidatus Avidehalobacter gallistercoris</name>
    <dbReference type="NCBI Taxonomy" id="2840694"/>
    <lineage>
        <taxon>Bacteria</taxon>
        <taxon>Bacillati</taxon>
        <taxon>Bacillota</taxon>
        <taxon>Clostridia</taxon>
        <taxon>Eubacteriales</taxon>
        <taxon>Peptococcaceae</taxon>
        <taxon>Peptococcaceae incertae sedis</taxon>
        <taxon>Candidatus Avidehalobacter</taxon>
    </lineage>
</organism>
<evidence type="ECO:0000259" key="17">
    <source>
        <dbReference type="Pfam" id="PF00156"/>
    </source>
</evidence>
<evidence type="ECO:0000256" key="13">
    <source>
        <dbReference type="ARBA" id="ARBA00022842"/>
    </source>
</evidence>
<keyword evidence="13 16" id="KW-0460">Magnesium</keyword>
<feature type="domain" description="Phosphoribosyltransferase" evidence="17">
    <location>
        <begin position="24"/>
        <end position="170"/>
    </location>
</feature>
<keyword evidence="7 16" id="KW-0963">Cytoplasm</keyword>
<keyword evidence="8 16" id="KW-0328">Glycosyltransferase</keyword>
<dbReference type="Proteomes" id="UP000824124">
    <property type="component" value="Unassembled WGS sequence"/>
</dbReference>
<keyword evidence="9 16" id="KW-0808">Transferase</keyword>
<comment type="pathway">
    <text evidence="5">Purine metabolism; GMP biosynthesis via salvage pathway; GMP from guanine: step 1/1.</text>
</comment>
<comment type="pathway">
    <text evidence="4 16">Purine metabolism; IMP biosynthesis via salvage pathway; IMP from hypoxanthine: step 1/1.</text>
</comment>
<evidence type="ECO:0000256" key="7">
    <source>
        <dbReference type="ARBA" id="ARBA00022490"/>
    </source>
</evidence>
<reference evidence="18" key="2">
    <citation type="journal article" date="2021" name="PeerJ">
        <title>Extensive microbial diversity within the chicken gut microbiome revealed by metagenomics and culture.</title>
        <authorList>
            <person name="Gilroy R."/>
            <person name="Ravi A."/>
            <person name="Getino M."/>
            <person name="Pursley I."/>
            <person name="Horton D.L."/>
            <person name="Alikhan N.F."/>
            <person name="Baker D."/>
            <person name="Gharbi K."/>
            <person name="Hall N."/>
            <person name="Watson M."/>
            <person name="Adriaenssens E.M."/>
            <person name="Foster-Nyarko E."/>
            <person name="Jarju S."/>
            <person name="Secka A."/>
            <person name="Antonio M."/>
            <person name="Oren A."/>
            <person name="Chaudhuri R.R."/>
            <person name="La Ragione R."/>
            <person name="Hildebrand F."/>
            <person name="Pallen M.J."/>
        </authorList>
    </citation>
    <scope>NUCLEOTIDE SEQUENCE</scope>
    <source>
        <strain evidence="18">2830</strain>
    </source>
</reference>
<dbReference type="EC" id="2.4.2.8" evidence="16"/>
<dbReference type="InterPro" id="IPR005904">
    <property type="entry name" value="Hxn_phspho_trans"/>
</dbReference>
<comment type="caution">
    <text evidence="18">The sequence shown here is derived from an EMBL/GenBank/DDBJ whole genome shotgun (WGS) entry which is preliminary data.</text>
</comment>
<evidence type="ECO:0000256" key="6">
    <source>
        <dbReference type="ARBA" id="ARBA00008391"/>
    </source>
</evidence>
<dbReference type="Pfam" id="PF00156">
    <property type="entry name" value="Pribosyltran"/>
    <property type="match status" value="1"/>
</dbReference>
<dbReference type="SUPFAM" id="SSF53271">
    <property type="entry name" value="PRTase-like"/>
    <property type="match status" value="1"/>
</dbReference>
<evidence type="ECO:0000256" key="5">
    <source>
        <dbReference type="ARBA" id="ARBA00004676"/>
    </source>
</evidence>
<evidence type="ECO:0000313" key="19">
    <source>
        <dbReference type="Proteomes" id="UP000824124"/>
    </source>
</evidence>
<comment type="similarity">
    <text evidence="6 16">Belongs to the purine/pyrimidine phosphoribosyltransferase family.</text>
</comment>
<dbReference type="NCBIfam" id="TIGR01203">
    <property type="entry name" value="HGPRTase"/>
    <property type="match status" value="1"/>
</dbReference>
<evidence type="ECO:0000256" key="3">
    <source>
        <dbReference type="ARBA" id="ARBA00004496"/>
    </source>
</evidence>
<dbReference type="GO" id="GO:0005829">
    <property type="term" value="C:cytosol"/>
    <property type="evidence" value="ECO:0007669"/>
    <property type="project" value="TreeGrafter"/>
</dbReference>
<dbReference type="GO" id="GO:0000287">
    <property type="term" value="F:magnesium ion binding"/>
    <property type="evidence" value="ECO:0007669"/>
    <property type="project" value="TreeGrafter"/>
</dbReference>
<evidence type="ECO:0000256" key="12">
    <source>
        <dbReference type="ARBA" id="ARBA00022741"/>
    </source>
</evidence>
<sequence length="189" mass="20896">MSDLPQIYPQGCRVKELIPAERLELMVSDVAARIDAYYALIGAPEILLVGILKGAGVFLADLLRKLKTPAQVDFMQASSYTGTTSSGELTIHKDLAADISGRHVLLVEDIIDTGLTLRLLLERLKQRNPASLKLCAAFDKLEARRYPLEADFTGLTVPDKFLVGYGLDYREYFRGLPYVGELSFDGAEE</sequence>
<comment type="catalytic activity">
    <reaction evidence="15">
        <text>IMP + diphosphate = hypoxanthine + 5-phospho-alpha-D-ribose 1-diphosphate</text>
        <dbReference type="Rhea" id="RHEA:17973"/>
        <dbReference type="ChEBI" id="CHEBI:17368"/>
        <dbReference type="ChEBI" id="CHEBI:33019"/>
        <dbReference type="ChEBI" id="CHEBI:58017"/>
        <dbReference type="ChEBI" id="CHEBI:58053"/>
        <dbReference type="EC" id="2.4.2.8"/>
    </reaction>
    <physiologicalReaction direction="right-to-left" evidence="15">
        <dbReference type="Rhea" id="RHEA:17975"/>
    </physiologicalReaction>
</comment>
<dbReference type="AlphaFoldDB" id="A0A9D1KZZ4"/>
<evidence type="ECO:0000256" key="10">
    <source>
        <dbReference type="ARBA" id="ARBA00022723"/>
    </source>
</evidence>
<comment type="cofactor">
    <cofactor evidence="1 16">
        <name>Mg(2+)</name>
        <dbReference type="ChEBI" id="CHEBI:18420"/>
    </cofactor>
</comment>
<evidence type="ECO:0000256" key="14">
    <source>
        <dbReference type="ARBA" id="ARBA00048811"/>
    </source>
</evidence>
<keyword evidence="12 16" id="KW-0547">Nucleotide-binding</keyword>
<dbReference type="InterPro" id="IPR050408">
    <property type="entry name" value="HGPRT"/>
</dbReference>
<evidence type="ECO:0000256" key="2">
    <source>
        <dbReference type="ARBA" id="ARBA00002049"/>
    </source>
</evidence>
<evidence type="ECO:0000256" key="15">
    <source>
        <dbReference type="ARBA" id="ARBA00049402"/>
    </source>
</evidence>
<evidence type="ECO:0000256" key="8">
    <source>
        <dbReference type="ARBA" id="ARBA00022676"/>
    </source>
</evidence>
<keyword evidence="10 16" id="KW-0479">Metal-binding</keyword>
<dbReference type="GO" id="GO:0006166">
    <property type="term" value="P:purine ribonucleoside salvage"/>
    <property type="evidence" value="ECO:0007669"/>
    <property type="project" value="UniProtKB-KW"/>
</dbReference>
<dbReference type="GO" id="GO:0032263">
    <property type="term" value="P:GMP salvage"/>
    <property type="evidence" value="ECO:0007669"/>
    <property type="project" value="TreeGrafter"/>
</dbReference>
<dbReference type="PANTHER" id="PTHR43340:SF1">
    <property type="entry name" value="HYPOXANTHINE PHOSPHORIBOSYLTRANSFERASE"/>
    <property type="match status" value="1"/>
</dbReference>
<evidence type="ECO:0000256" key="1">
    <source>
        <dbReference type="ARBA" id="ARBA00001946"/>
    </source>
</evidence>
<gene>
    <name evidence="18" type="primary">hpt</name>
    <name evidence="18" type="ORF">IAB00_06925</name>
</gene>
<reference evidence="18" key="1">
    <citation type="submission" date="2020-10" db="EMBL/GenBank/DDBJ databases">
        <authorList>
            <person name="Gilroy R."/>
        </authorList>
    </citation>
    <scope>NUCLEOTIDE SEQUENCE</scope>
    <source>
        <strain evidence="18">2830</strain>
    </source>
</reference>
<comment type="subcellular location">
    <subcellularLocation>
        <location evidence="3 16">Cytoplasm</location>
    </subcellularLocation>
</comment>
<evidence type="ECO:0000256" key="4">
    <source>
        <dbReference type="ARBA" id="ARBA00004669"/>
    </source>
</evidence>
<dbReference type="GO" id="GO:0006178">
    <property type="term" value="P:guanine salvage"/>
    <property type="evidence" value="ECO:0007669"/>
    <property type="project" value="TreeGrafter"/>
</dbReference>
<dbReference type="GO" id="GO:0004422">
    <property type="term" value="F:hypoxanthine phosphoribosyltransferase activity"/>
    <property type="evidence" value="ECO:0007669"/>
    <property type="project" value="InterPro"/>
</dbReference>
<accession>A0A9D1KZZ4</accession>
<comment type="function">
    <text evidence="2">Purine salvage pathway enzyme that catalyzes the transfer of the ribosyl-5-phosphate group from 5-phospho-alpha-D-ribose 1-diphosphate (PRPP) to the N9 position of the 6-oxopurines hypoxanthine and guanine to form the corresponding ribonucleotides IMP (inosine 5'-monophosphate) and GMP (guanosine 5'-monophosphate), with the release of PPi.</text>
</comment>
<evidence type="ECO:0000256" key="11">
    <source>
        <dbReference type="ARBA" id="ARBA00022726"/>
    </source>
</evidence>
<dbReference type="PANTHER" id="PTHR43340">
    <property type="entry name" value="HYPOXANTHINE-GUANINE PHOSPHORIBOSYLTRANSFERASE"/>
    <property type="match status" value="1"/>
</dbReference>
<protein>
    <recommendedName>
        <fullName evidence="16">Hypoxanthine phosphoribosyltransferase</fullName>
        <ecNumber evidence="16">2.4.2.8</ecNumber>
    </recommendedName>
</protein>
<dbReference type="GO" id="GO:0000166">
    <property type="term" value="F:nucleotide binding"/>
    <property type="evidence" value="ECO:0007669"/>
    <property type="project" value="UniProtKB-KW"/>
</dbReference>
<keyword evidence="11 16" id="KW-0660">Purine salvage</keyword>
<name>A0A9D1KZZ4_9FIRM</name>
<evidence type="ECO:0000256" key="16">
    <source>
        <dbReference type="RuleBase" id="RU364099"/>
    </source>
</evidence>
<dbReference type="GO" id="GO:0046100">
    <property type="term" value="P:hypoxanthine metabolic process"/>
    <property type="evidence" value="ECO:0007669"/>
    <property type="project" value="TreeGrafter"/>
</dbReference>
<evidence type="ECO:0000256" key="9">
    <source>
        <dbReference type="ARBA" id="ARBA00022679"/>
    </source>
</evidence>
<evidence type="ECO:0000313" key="18">
    <source>
        <dbReference type="EMBL" id="HIU10951.1"/>
    </source>
</evidence>
<dbReference type="InterPro" id="IPR000836">
    <property type="entry name" value="PRTase_dom"/>
</dbReference>
<dbReference type="Gene3D" id="3.40.50.2020">
    <property type="match status" value="1"/>
</dbReference>
<comment type="catalytic activity">
    <reaction evidence="14">
        <text>GMP + diphosphate = guanine + 5-phospho-alpha-D-ribose 1-diphosphate</text>
        <dbReference type="Rhea" id="RHEA:25424"/>
        <dbReference type="ChEBI" id="CHEBI:16235"/>
        <dbReference type="ChEBI" id="CHEBI:33019"/>
        <dbReference type="ChEBI" id="CHEBI:58017"/>
        <dbReference type="ChEBI" id="CHEBI:58115"/>
        <dbReference type="EC" id="2.4.2.8"/>
    </reaction>
    <physiologicalReaction direction="right-to-left" evidence="14">
        <dbReference type="Rhea" id="RHEA:25426"/>
    </physiologicalReaction>
</comment>
<dbReference type="InterPro" id="IPR029057">
    <property type="entry name" value="PRTase-like"/>
</dbReference>